<name>A0A6J6WP28_9ZZZZ</name>
<dbReference type="GO" id="GO:0005524">
    <property type="term" value="F:ATP binding"/>
    <property type="evidence" value="ECO:0007669"/>
    <property type="project" value="InterPro"/>
</dbReference>
<proteinExistence type="predicted"/>
<dbReference type="PANTHER" id="PTHR42793:SF1">
    <property type="entry name" value="PEPTIDYL-LYSINE N-ACETYLTRANSFERASE PATZ"/>
    <property type="match status" value="1"/>
</dbReference>
<dbReference type="EMBL" id="CAEZWM010000029">
    <property type="protein sequence ID" value="CAB4650573.1"/>
    <property type="molecule type" value="Genomic_DNA"/>
</dbReference>
<dbReference type="EMBL" id="CAFBLK010000118">
    <property type="protein sequence ID" value="CAB4868691.1"/>
    <property type="molecule type" value="Genomic_DNA"/>
</dbReference>
<dbReference type="EMBL" id="CAEZZU010000006">
    <property type="protein sequence ID" value="CAB4768006.1"/>
    <property type="molecule type" value="Genomic_DNA"/>
</dbReference>
<accession>A0A6J6WP28</accession>
<evidence type="ECO:0000313" key="3">
    <source>
        <dbReference type="EMBL" id="CAB4784698.1"/>
    </source>
</evidence>
<evidence type="ECO:0000313" key="6">
    <source>
        <dbReference type="EMBL" id="CAB4999721.1"/>
    </source>
</evidence>
<evidence type="ECO:0000313" key="5">
    <source>
        <dbReference type="EMBL" id="CAB4974705.1"/>
    </source>
</evidence>
<dbReference type="SUPFAM" id="SSF56059">
    <property type="entry name" value="Glutathione synthetase ATP-binding domain-like"/>
    <property type="match status" value="1"/>
</dbReference>
<dbReference type="AlphaFoldDB" id="A0A6J6WP28"/>
<reference evidence="3" key="1">
    <citation type="submission" date="2020-05" db="EMBL/GenBank/DDBJ databases">
        <authorList>
            <person name="Chiriac C."/>
            <person name="Salcher M."/>
            <person name="Ghai R."/>
            <person name="Kavagutti S V."/>
        </authorList>
    </citation>
    <scope>NUCLEOTIDE SEQUENCE</scope>
</reference>
<dbReference type="EMBL" id="CAFAAH010000001">
    <property type="protein sequence ID" value="CAB4784698.1"/>
    <property type="molecule type" value="Genomic_DNA"/>
</dbReference>
<evidence type="ECO:0000313" key="2">
    <source>
        <dbReference type="EMBL" id="CAB4768006.1"/>
    </source>
</evidence>
<sequence>MPFAEERITSSPEEAIAAAESIGFPCVAKLNGDRIAHKTERGLVRLNLQTPEAVGAAARDLFSAATPEDGEVSVLVAPMLSGSRELIAGFLTDEQFGKVVMIGLGGVLAEAIGDVAFRLLPLGAGDAESMIDELKTQALFEEFRGEPAINKESVVNVLNALSKVAQEESNVLSVDLNPLIIVNGEPIAVDALVELTEGASR</sequence>
<dbReference type="Gene3D" id="3.30.470.20">
    <property type="entry name" value="ATP-grasp fold, B domain"/>
    <property type="match status" value="1"/>
</dbReference>
<gene>
    <name evidence="1" type="ORF">UFOPK2242_00383</name>
    <name evidence="2" type="ORF">UFOPK2925_00105</name>
    <name evidence="3" type="ORF">UFOPK2996_00012</name>
    <name evidence="4" type="ORF">UFOPK3317_00781</name>
    <name evidence="5" type="ORF">UFOPK3974_00013</name>
    <name evidence="6" type="ORF">UFOPK4071_00043</name>
</gene>
<evidence type="ECO:0000313" key="1">
    <source>
        <dbReference type="EMBL" id="CAB4650573.1"/>
    </source>
</evidence>
<dbReference type="EMBL" id="CAFBPF010000002">
    <property type="protein sequence ID" value="CAB4999721.1"/>
    <property type="molecule type" value="Genomic_DNA"/>
</dbReference>
<dbReference type="Pfam" id="PF13549">
    <property type="entry name" value="ATP-grasp_5"/>
    <property type="match status" value="1"/>
</dbReference>
<evidence type="ECO:0000313" key="4">
    <source>
        <dbReference type="EMBL" id="CAB4868691.1"/>
    </source>
</evidence>
<dbReference type="InterPro" id="IPR013815">
    <property type="entry name" value="ATP_grasp_subdomain_1"/>
</dbReference>
<protein>
    <submittedName>
        <fullName evidence="3">Unannotated protein</fullName>
    </submittedName>
</protein>
<dbReference type="Gene3D" id="3.30.1490.20">
    <property type="entry name" value="ATP-grasp fold, A domain"/>
    <property type="match status" value="1"/>
</dbReference>
<dbReference type="EMBL" id="CAFBOR010000001">
    <property type="protein sequence ID" value="CAB4974705.1"/>
    <property type="molecule type" value="Genomic_DNA"/>
</dbReference>
<dbReference type="PANTHER" id="PTHR42793">
    <property type="entry name" value="COA BINDING DOMAIN CONTAINING PROTEIN"/>
    <property type="match status" value="1"/>
</dbReference>
<organism evidence="3">
    <name type="scientific">freshwater metagenome</name>
    <dbReference type="NCBI Taxonomy" id="449393"/>
    <lineage>
        <taxon>unclassified sequences</taxon>
        <taxon>metagenomes</taxon>
        <taxon>ecological metagenomes</taxon>
    </lineage>
</organism>